<evidence type="ECO:0000256" key="3">
    <source>
        <dbReference type="ARBA" id="ARBA00022792"/>
    </source>
</evidence>
<dbReference type="EMBL" id="JADBJN010000002">
    <property type="protein sequence ID" value="KAG5676368.1"/>
    <property type="molecule type" value="Genomic_DNA"/>
</dbReference>
<sequence length="364" mass="43220">MSSILLRNFRQHNRLVRQTFVNWQKVNYYSSDSNGDKQDSKKIVKKEPMEVQKKSSRENIKSYFFVRFFNYIQNYDKVLEKKFPSAMHIYRVFSIGVKEFFNDTKMFFKINSIVNKQGLKSLTRKEMELFNQMPKDMMKVSPVLLISALPFANYVIFPLAYMYPRTFLTSHFWSLQQRAEFQQLYIKERTAYNKKIFRKLQQNLNATVLLPCHNEFNYVLGLLGSGTHPTADDIIKIKDIFKNSPYKLDSLTSSHLTYLCKLHGIHSLYLKRVRLAEHFYAMQTMDQAIKSEGDVHNLPIDALRKSCYLRGLNPINLPNHEMIRWLREYLKVSQEISTDCISLYLHLPILLTYNHPNNWRLTHK</sequence>
<keyword evidence="2 8" id="KW-0812">Transmembrane</keyword>
<evidence type="ECO:0000256" key="7">
    <source>
        <dbReference type="PROSITE-ProRule" id="PRU01094"/>
    </source>
</evidence>
<evidence type="ECO:0000256" key="2">
    <source>
        <dbReference type="ARBA" id="ARBA00022692"/>
    </source>
</evidence>
<evidence type="ECO:0000313" key="10">
    <source>
        <dbReference type="EMBL" id="KAG5676368.1"/>
    </source>
</evidence>
<dbReference type="InterPro" id="IPR033122">
    <property type="entry name" value="LETM1-like_RBD"/>
</dbReference>
<keyword evidence="3" id="KW-0999">Mitochondrion inner membrane</keyword>
<dbReference type="GO" id="GO:0030003">
    <property type="term" value="P:intracellular monoatomic cation homeostasis"/>
    <property type="evidence" value="ECO:0007669"/>
    <property type="project" value="TreeGrafter"/>
</dbReference>
<dbReference type="OrthoDB" id="73691at2759"/>
<protein>
    <recommendedName>
        <fullName evidence="9">Letm1 RBD domain-containing protein</fullName>
    </recommendedName>
</protein>
<proteinExistence type="predicted"/>
<name>A0A9J6C3C0_POLVA</name>
<keyword evidence="11" id="KW-1185">Reference proteome</keyword>
<evidence type="ECO:0000256" key="6">
    <source>
        <dbReference type="ARBA" id="ARBA00023136"/>
    </source>
</evidence>
<dbReference type="GO" id="GO:0043022">
    <property type="term" value="F:ribosome binding"/>
    <property type="evidence" value="ECO:0007669"/>
    <property type="project" value="InterPro"/>
</dbReference>
<accession>A0A9J6C3C0</accession>
<dbReference type="PANTHER" id="PTHR14009:SF13">
    <property type="entry name" value="LETM1 DOMAIN-CONTAINING PROTEIN 1"/>
    <property type="match status" value="1"/>
</dbReference>
<evidence type="ECO:0000256" key="1">
    <source>
        <dbReference type="ARBA" id="ARBA00004434"/>
    </source>
</evidence>
<evidence type="ECO:0000259" key="9">
    <source>
        <dbReference type="PROSITE" id="PS51758"/>
    </source>
</evidence>
<keyword evidence="5 7" id="KW-0496">Mitochondrion</keyword>
<dbReference type="PROSITE" id="PS51758">
    <property type="entry name" value="LETM1_RBD"/>
    <property type="match status" value="1"/>
</dbReference>
<evidence type="ECO:0000256" key="4">
    <source>
        <dbReference type="ARBA" id="ARBA00022989"/>
    </source>
</evidence>
<gene>
    <name evidence="10" type="ORF">PVAND_006209</name>
</gene>
<feature type="domain" description="Letm1 RBD" evidence="9">
    <location>
        <begin position="182"/>
        <end position="364"/>
    </location>
</feature>
<organism evidence="10 11">
    <name type="scientific">Polypedilum vanderplanki</name>
    <name type="common">Sleeping chironomid midge</name>
    <dbReference type="NCBI Taxonomy" id="319348"/>
    <lineage>
        <taxon>Eukaryota</taxon>
        <taxon>Metazoa</taxon>
        <taxon>Ecdysozoa</taxon>
        <taxon>Arthropoda</taxon>
        <taxon>Hexapoda</taxon>
        <taxon>Insecta</taxon>
        <taxon>Pterygota</taxon>
        <taxon>Neoptera</taxon>
        <taxon>Endopterygota</taxon>
        <taxon>Diptera</taxon>
        <taxon>Nematocera</taxon>
        <taxon>Chironomoidea</taxon>
        <taxon>Chironomidae</taxon>
        <taxon>Chironominae</taxon>
        <taxon>Polypedilum</taxon>
        <taxon>Polypedilum</taxon>
    </lineage>
</organism>
<comment type="caution">
    <text evidence="10">The sequence shown here is derived from an EMBL/GenBank/DDBJ whole genome shotgun (WGS) entry which is preliminary data.</text>
</comment>
<keyword evidence="4 8" id="KW-1133">Transmembrane helix</keyword>
<dbReference type="GO" id="GO:0005743">
    <property type="term" value="C:mitochondrial inner membrane"/>
    <property type="evidence" value="ECO:0007669"/>
    <property type="project" value="UniProtKB-SubCell"/>
</dbReference>
<dbReference type="PANTHER" id="PTHR14009">
    <property type="entry name" value="LEUCINE ZIPPER-EF-HAND CONTAINING TRANSMEMBRANE PROTEIN"/>
    <property type="match status" value="1"/>
</dbReference>
<evidence type="ECO:0000313" key="11">
    <source>
        <dbReference type="Proteomes" id="UP001107558"/>
    </source>
</evidence>
<dbReference type="Proteomes" id="UP001107558">
    <property type="component" value="Chromosome 2"/>
</dbReference>
<dbReference type="InterPro" id="IPR044202">
    <property type="entry name" value="LETM1/MDM38-like"/>
</dbReference>
<dbReference type="Pfam" id="PF07766">
    <property type="entry name" value="LETM1_RBD"/>
    <property type="match status" value="1"/>
</dbReference>
<reference evidence="10" key="1">
    <citation type="submission" date="2021-03" db="EMBL/GenBank/DDBJ databases">
        <title>Chromosome level genome of the anhydrobiotic midge Polypedilum vanderplanki.</title>
        <authorList>
            <person name="Yoshida Y."/>
            <person name="Kikawada T."/>
            <person name="Gusev O."/>
        </authorList>
    </citation>
    <scope>NUCLEOTIDE SEQUENCE</scope>
    <source>
        <strain evidence="10">NIAS01</strain>
        <tissue evidence="10">Whole body or cell culture</tissue>
    </source>
</reference>
<evidence type="ECO:0000256" key="5">
    <source>
        <dbReference type="ARBA" id="ARBA00023128"/>
    </source>
</evidence>
<keyword evidence="6 8" id="KW-0472">Membrane</keyword>
<comment type="subcellular location">
    <subcellularLocation>
        <location evidence="1">Mitochondrion inner membrane</location>
        <topology evidence="1">Single-pass membrane protein</topology>
    </subcellularLocation>
</comment>
<dbReference type="AlphaFoldDB" id="A0A9J6C3C0"/>
<evidence type="ECO:0000256" key="8">
    <source>
        <dbReference type="SAM" id="Phobius"/>
    </source>
</evidence>
<feature type="transmembrane region" description="Helical" evidence="8">
    <location>
        <begin position="143"/>
        <end position="163"/>
    </location>
</feature>